<gene>
    <name evidence="2" type="ORF">B0A54_03348</name>
</gene>
<dbReference type="AlphaFoldDB" id="A0A4U0V8B8"/>
<feature type="compositionally biased region" description="Polar residues" evidence="1">
    <location>
        <begin position="106"/>
        <end position="121"/>
    </location>
</feature>
<feature type="region of interest" description="Disordered" evidence="1">
    <location>
        <begin position="85"/>
        <end position="121"/>
    </location>
</feature>
<accession>A0A4U0V8B8</accession>
<feature type="region of interest" description="Disordered" evidence="1">
    <location>
        <begin position="1"/>
        <end position="49"/>
    </location>
</feature>
<protein>
    <submittedName>
        <fullName evidence="2">Uncharacterized protein</fullName>
    </submittedName>
</protein>
<reference evidence="2 3" key="1">
    <citation type="submission" date="2017-03" db="EMBL/GenBank/DDBJ databases">
        <title>Genomes of endolithic fungi from Antarctica.</title>
        <authorList>
            <person name="Coleine C."/>
            <person name="Masonjones S."/>
            <person name="Stajich J.E."/>
        </authorList>
    </citation>
    <scope>NUCLEOTIDE SEQUENCE [LARGE SCALE GENOMIC DNA]</scope>
    <source>
        <strain evidence="2 3">CCFEE 5311</strain>
    </source>
</reference>
<feature type="compositionally biased region" description="Basic and acidic residues" evidence="1">
    <location>
        <begin position="9"/>
        <end position="21"/>
    </location>
</feature>
<evidence type="ECO:0000256" key="1">
    <source>
        <dbReference type="SAM" id="MobiDB-lite"/>
    </source>
</evidence>
<proteinExistence type="predicted"/>
<name>A0A4U0V8B8_9PEZI</name>
<sequence>MLYASPIRGEGDNVGRCHGEVGKSAANNSQRRATKEAGQETADEDGLHVLSHGYRYLEDPEYDEANEQRHLTAIELTGRTPYDLAVVSGSRGGHQAEKHTGPKAKPSTNSAVPRTMTSSETLNSRAVASVPGLNTLEANVTQKVTKPRAKVVAHFFLLDLPKQSVGKRCEQEQHEEVRTAPTAA</sequence>
<dbReference type="Proteomes" id="UP000310066">
    <property type="component" value="Unassembled WGS sequence"/>
</dbReference>
<evidence type="ECO:0000313" key="3">
    <source>
        <dbReference type="Proteomes" id="UP000310066"/>
    </source>
</evidence>
<evidence type="ECO:0000313" key="2">
    <source>
        <dbReference type="EMBL" id="TKA45054.1"/>
    </source>
</evidence>
<organism evidence="2 3">
    <name type="scientific">Friedmanniomyces endolithicus</name>
    <dbReference type="NCBI Taxonomy" id="329885"/>
    <lineage>
        <taxon>Eukaryota</taxon>
        <taxon>Fungi</taxon>
        <taxon>Dikarya</taxon>
        <taxon>Ascomycota</taxon>
        <taxon>Pezizomycotina</taxon>
        <taxon>Dothideomycetes</taxon>
        <taxon>Dothideomycetidae</taxon>
        <taxon>Mycosphaerellales</taxon>
        <taxon>Teratosphaeriaceae</taxon>
        <taxon>Friedmanniomyces</taxon>
    </lineage>
</organism>
<dbReference type="EMBL" id="NAJP01000013">
    <property type="protein sequence ID" value="TKA45054.1"/>
    <property type="molecule type" value="Genomic_DNA"/>
</dbReference>
<comment type="caution">
    <text evidence="2">The sequence shown here is derived from an EMBL/GenBank/DDBJ whole genome shotgun (WGS) entry which is preliminary data.</text>
</comment>